<feature type="transmembrane region" description="Helical" evidence="9">
    <location>
        <begin position="272"/>
        <end position="293"/>
    </location>
</feature>
<feature type="transmembrane region" description="Helical" evidence="9">
    <location>
        <begin position="30"/>
        <end position="50"/>
    </location>
</feature>
<proteinExistence type="inferred from homology"/>
<accession>A0A2U3D8I7</accession>
<dbReference type="InterPro" id="IPR038770">
    <property type="entry name" value="Na+/solute_symporter_sf"/>
</dbReference>
<feature type="transmembrane region" description="Helical" evidence="9">
    <location>
        <begin position="366"/>
        <end position="386"/>
    </location>
</feature>
<evidence type="ECO:0000256" key="3">
    <source>
        <dbReference type="ARBA" id="ARBA00022448"/>
    </source>
</evidence>
<dbReference type="EMBL" id="MPDK01000010">
    <property type="protein sequence ID" value="PWI57604.1"/>
    <property type="molecule type" value="Genomic_DNA"/>
</dbReference>
<evidence type="ECO:0000256" key="5">
    <source>
        <dbReference type="ARBA" id="ARBA00022692"/>
    </source>
</evidence>
<feature type="transmembrane region" description="Helical" evidence="9">
    <location>
        <begin position="183"/>
        <end position="202"/>
    </location>
</feature>
<dbReference type="PANTHER" id="PTHR43562">
    <property type="entry name" value="NAPA-TYPE SODIUM/HYDROGEN ANTIPORTER"/>
    <property type="match status" value="1"/>
</dbReference>
<evidence type="ECO:0000256" key="6">
    <source>
        <dbReference type="ARBA" id="ARBA00022989"/>
    </source>
</evidence>
<evidence type="ECO:0000256" key="1">
    <source>
        <dbReference type="ARBA" id="ARBA00004141"/>
    </source>
</evidence>
<evidence type="ECO:0000259" key="10">
    <source>
        <dbReference type="PROSITE" id="PS51202"/>
    </source>
</evidence>
<dbReference type="InterPro" id="IPR006153">
    <property type="entry name" value="Cation/H_exchanger_TM"/>
</dbReference>
<reference evidence="11 12" key="1">
    <citation type="submission" date="2016-11" db="EMBL/GenBank/DDBJ databases">
        <title>Comparative genomics of Acidibacillus ferroxidans species.</title>
        <authorList>
            <person name="Oliveira G."/>
            <person name="Nunes G."/>
            <person name="Oliveira R."/>
            <person name="Araujo F."/>
            <person name="Salim A."/>
            <person name="Scholte L."/>
            <person name="Morais D."/>
            <person name="Nancucheo I."/>
            <person name="Johnson D.B."/>
            <person name="Grail B."/>
            <person name="Bittencourt J."/>
            <person name="Valadares R."/>
        </authorList>
    </citation>
    <scope>NUCLEOTIDE SEQUENCE [LARGE SCALE GENOMIC DNA]</scope>
    <source>
        <strain evidence="11 12">Y002</strain>
    </source>
</reference>
<evidence type="ECO:0000313" key="11">
    <source>
        <dbReference type="EMBL" id="PWI57604.1"/>
    </source>
</evidence>
<comment type="similarity">
    <text evidence="2">Belongs to the monovalent cation:proton antiporter 2 (CPA2) transporter (TC 2.A.37) family.</text>
</comment>
<keyword evidence="4" id="KW-0050">Antiport</keyword>
<evidence type="ECO:0000256" key="7">
    <source>
        <dbReference type="ARBA" id="ARBA00023065"/>
    </source>
</evidence>
<dbReference type="Pfam" id="PF00999">
    <property type="entry name" value="Na_H_Exchanger"/>
    <property type="match status" value="1"/>
</dbReference>
<keyword evidence="7" id="KW-0406">Ion transport</keyword>
<feature type="transmembrane region" description="Helical" evidence="9">
    <location>
        <begin position="6"/>
        <end position="23"/>
    </location>
</feature>
<evidence type="ECO:0000256" key="2">
    <source>
        <dbReference type="ARBA" id="ARBA00005551"/>
    </source>
</evidence>
<organism evidence="11 12">
    <name type="scientific">Sulfoacidibacillus thermotolerans</name>
    <name type="common">Acidibacillus sulfuroxidans</name>
    <dbReference type="NCBI Taxonomy" id="1765684"/>
    <lineage>
        <taxon>Bacteria</taxon>
        <taxon>Bacillati</taxon>
        <taxon>Bacillota</taxon>
        <taxon>Bacilli</taxon>
        <taxon>Bacillales</taxon>
        <taxon>Alicyclobacillaceae</taxon>
        <taxon>Sulfoacidibacillus</taxon>
    </lineage>
</organism>
<feature type="transmembrane region" description="Helical" evidence="9">
    <location>
        <begin position="56"/>
        <end position="76"/>
    </location>
</feature>
<dbReference type="PANTHER" id="PTHR43562:SF1">
    <property type="entry name" value="NA(+)_H(+) ANTIPORTER YJBQ-RELATED"/>
    <property type="match status" value="1"/>
</dbReference>
<feature type="domain" description="RCK C-terminal" evidence="10">
    <location>
        <begin position="400"/>
        <end position="480"/>
    </location>
</feature>
<evidence type="ECO:0000256" key="4">
    <source>
        <dbReference type="ARBA" id="ARBA00022449"/>
    </source>
</evidence>
<comment type="caution">
    <text evidence="11">The sequence shown here is derived from an EMBL/GenBank/DDBJ whole genome shotgun (WGS) entry which is preliminary data.</text>
</comment>
<keyword evidence="3" id="KW-0813">Transport</keyword>
<dbReference type="Proteomes" id="UP000245380">
    <property type="component" value="Unassembled WGS sequence"/>
</dbReference>
<dbReference type="SUPFAM" id="SSF116726">
    <property type="entry name" value="TrkA C-terminal domain-like"/>
    <property type="match status" value="1"/>
</dbReference>
<feature type="transmembrane region" description="Helical" evidence="9">
    <location>
        <begin position="222"/>
        <end position="238"/>
    </location>
</feature>
<dbReference type="PROSITE" id="PS51202">
    <property type="entry name" value="RCK_C"/>
    <property type="match status" value="1"/>
</dbReference>
<dbReference type="GO" id="GO:0015297">
    <property type="term" value="F:antiporter activity"/>
    <property type="evidence" value="ECO:0007669"/>
    <property type="project" value="UniProtKB-KW"/>
</dbReference>
<dbReference type="Gene3D" id="3.30.70.1450">
    <property type="entry name" value="Regulator of K+ conductance, C-terminal domain"/>
    <property type="match status" value="1"/>
</dbReference>
<protein>
    <recommendedName>
        <fullName evidence="10">RCK C-terminal domain-containing protein</fullName>
    </recommendedName>
</protein>
<dbReference type="GO" id="GO:0016020">
    <property type="term" value="C:membrane"/>
    <property type="evidence" value="ECO:0007669"/>
    <property type="project" value="UniProtKB-SubCell"/>
</dbReference>
<dbReference type="GO" id="GO:0008324">
    <property type="term" value="F:monoatomic cation transmembrane transporter activity"/>
    <property type="evidence" value="ECO:0007669"/>
    <property type="project" value="InterPro"/>
</dbReference>
<dbReference type="GO" id="GO:0006813">
    <property type="term" value="P:potassium ion transport"/>
    <property type="evidence" value="ECO:0007669"/>
    <property type="project" value="InterPro"/>
</dbReference>
<keyword evidence="12" id="KW-1185">Reference proteome</keyword>
<feature type="transmembrane region" description="Helical" evidence="9">
    <location>
        <begin position="156"/>
        <end position="177"/>
    </location>
</feature>
<evidence type="ECO:0000313" key="12">
    <source>
        <dbReference type="Proteomes" id="UP000245380"/>
    </source>
</evidence>
<evidence type="ECO:0000256" key="9">
    <source>
        <dbReference type="SAM" id="Phobius"/>
    </source>
</evidence>
<feature type="transmembrane region" description="Helical" evidence="9">
    <location>
        <begin position="124"/>
        <end position="144"/>
    </location>
</feature>
<dbReference type="RefSeq" id="WP_181362954.1">
    <property type="nucleotide sequence ID" value="NZ_MPDK01000010.1"/>
</dbReference>
<comment type="subcellular location">
    <subcellularLocation>
        <location evidence="1">Membrane</location>
        <topology evidence="1">Multi-pass membrane protein</topology>
    </subcellularLocation>
</comment>
<dbReference type="AlphaFoldDB" id="A0A2U3D8I7"/>
<dbReference type="InterPro" id="IPR006037">
    <property type="entry name" value="RCK_C"/>
</dbReference>
<keyword evidence="8 9" id="KW-0472">Membrane</keyword>
<dbReference type="InterPro" id="IPR036721">
    <property type="entry name" value="RCK_C_sf"/>
</dbReference>
<name>A0A2U3D8I7_SULT2</name>
<sequence length="481" mass="53076">MYNTYYSLLFVTVIAFLSPWASYRLTRGLVPAIVVEILLGILVGPSGFHLTQTTTYVNFLSNLAFSYLMFLSGLEIDFDLILQRGNRNERPPWLKGILFFITAMAASGVIAYSLYGAHLVQHPLFLTFILSTTSIGIVTPALKEKGWLLVPYGQEILVYALLADIMTLIFVAAYTTWHTSGNAASVLLVLVLLFIFVAVYRILKAVKGVRMFSVVENATSELGLRGSFALILVFLALAQLLGTQVVVGAFLAGAIISLLSEKHSELTQKLNSIGYGFFLPIFFVNVGLTFNLSSLIGNLYFWLSLAIVFIGMYANKMVATLWWMKGFTPKQRTAAGFLLGSQLSLTIVASKLGQQIGVLPAGLANGLILLSIITCLISPGVFTRLVGTQTRIKHPKNNASLPADFLPEGWIIDQIEILSPRLSHTPMRRLLLPHDVLFISIERGEEKIIPRGHTILEQFDVVHLMGSTSSIERLRNRFKSG</sequence>
<dbReference type="Gene3D" id="1.20.1530.20">
    <property type="match status" value="1"/>
</dbReference>
<feature type="transmembrane region" description="Helical" evidence="9">
    <location>
        <begin position="299"/>
        <end position="323"/>
    </location>
</feature>
<feature type="transmembrane region" description="Helical" evidence="9">
    <location>
        <begin position="97"/>
        <end position="118"/>
    </location>
</feature>
<dbReference type="Pfam" id="PF02080">
    <property type="entry name" value="TrkA_C"/>
    <property type="match status" value="1"/>
</dbReference>
<evidence type="ECO:0000256" key="8">
    <source>
        <dbReference type="ARBA" id="ARBA00023136"/>
    </source>
</evidence>
<keyword evidence="5 9" id="KW-0812">Transmembrane</keyword>
<gene>
    <name evidence="11" type="ORF">BM613_07340</name>
</gene>
<keyword evidence="6 9" id="KW-1133">Transmembrane helix</keyword>
<dbReference type="GO" id="GO:1902600">
    <property type="term" value="P:proton transmembrane transport"/>
    <property type="evidence" value="ECO:0007669"/>
    <property type="project" value="InterPro"/>
</dbReference>